<evidence type="ECO:0000313" key="2">
    <source>
        <dbReference type="EMBL" id="MFC4505967.1"/>
    </source>
</evidence>
<dbReference type="RefSeq" id="WP_381183276.1">
    <property type="nucleotide sequence ID" value="NZ_JBHSFK010000039.1"/>
</dbReference>
<protein>
    <recommendedName>
        <fullName evidence="4">ATP-binding protein</fullName>
    </recommendedName>
</protein>
<reference evidence="3" key="1">
    <citation type="journal article" date="2019" name="Int. J. Syst. Evol. Microbiol.">
        <title>The Global Catalogue of Microorganisms (GCM) 10K type strain sequencing project: providing services to taxonomists for standard genome sequencing and annotation.</title>
        <authorList>
            <consortium name="The Broad Institute Genomics Platform"/>
            <consortium name="The Broad Institute Genome Sequencing Center for Infectious Disease"/>
            <person name="Wu L."/>
            <person name="Ma J."/>
        </authorList>
    </citation>
    <scope>NUCLEOTIDE SEQUENCE [LARGE SCALE GENOMIC DNA]</scope>
    <source>
        <strain evidence="3">CGMCC 4.7177</strain>
    </source>
</reference>
<name>A0ABV9B2Q3_9ACTN</name>
<gene>
    <name evidence="2" type="ORF">ACFPIH_42075</name>
</gene>
<proteinExistence type="predicted"/>
<feature type="region of interest" description="Disordered" evidence="1">
    <location>
        <begin position="385"/>
        <end position="406"/>
    </location>
</feature>
<dbReference type="EMBL" id="JBHSFK010000039">
    <property type="protein sequence ID" value="MFC4505967.1"/>
    <property type="molecule type" value="Genomic_DNA"/>
</dbReference>
<organism evidence="2 3">
    <name type="scientific">Streptomyces vulcanius</name>
    <dbReference type="NCBI Taxonomy" id="1441876"/>
    <lineage>
        <taxon>Bacteria</taxon>
        <taxon>Bacillati</taxon>
        <taxon>Actinomycetota</taxon>
        <taxon>Actinomycetes</taxon>
        <taxon>Kitasatosporales</taxon>
        <taxon>Streptomycetaceae</taxon>
        <taxon>Streptomyces</taxon>
    </lineage>
</organism>
<keyword evidence="3" id="KW-1185">Reference proteome</keyword>
<evidence type="ECO:0008006" key="4">
    <source>
        <dbReference type="Google" id="ProtNLM"/>
    </source>
</evidence>
<accession>A0ABV9B2Q3</accession>
<evidence type="ECO:0000256" key="1">
    <source>
        <dbReference type="SAM" id="MobiDB-lite"/>
    </source>
</evidence>
<evidence type="ECO:0000313" key="3">
    <source>
        <dbReference type="Proteomes" id="UP001595839"/>
    </source>
</evidence>
<comment type="caution">
    <text evidence="2">The sequence shown here is derived from an EMBL/GenBank/DDBJ whole genome shotgun (WGS) entry which is preliminary data.</text>
</comment>
<dbReference type="Proteomes" id="UP001595839">
    <property type="component" value="Unassembled WGS sequence"/>
</dbReference>
<sequence>MYLAAGAPSLDEIAEAISADDGLPGSPGRDTVRRCISEPVLPPSQADTVSVAVVLARSAAWNTQDLAARVRSLWITARMATGAGRPISEFDDRLVLVDLEVHPALDAGADDDRLSALPAYVAREFDARLNAVIADAAAGQSSIALLVGGSSTGKTRAMWEAVRQLPDRWRLWHPIDPTRPDAALAELTDIAPHTVVWLNEAQDYLGLDPLGEQVAAGLRSLLRDPGRAPVLILATLWPEHWETLTIYTDSSRRSHTQELLNKHKIDVPDAFTSTELASLADTADADPRLGEAATRAHDAQITQYLAGVPVLLDRYHGARGATQALIHAAMDARRLGAGPHIPLAWLADAAPGYLTDTEWNQTPDNWLPQALAYVTTPCNGIPGILSPVKTSTPRNHRPATAGSTAWQPTQTVQATQYQLADYLDQYGRLHRADQIPPIDFWTAAASHAHPADLTDLGNSAKNRGLYRDAAQLHKRATAHGSPYAARALVHLFHTLHPTDQRPSQWAVAHATLDDPEVVSSLLGGLLEAGADQQIATLLARDPATHAHLDSPDAVARLLGRLSKAGADQQIATLLARDPATHAHLDSPDAVARLLAALREAGADQQFAILAERAVAHARLDRPGAMSQLLAALHKGGADRQAAVLAERAVAHATLDDPNAVAQLLGGLRKAGADQQIATLLARDPATHAHLDDPGAVRRLMEELRGAGADQLAAVLAERAVAHATLDDPDAVAQLLGGLRKAGADQQIATLLARDPATHAHLGQLGAVARLLAALREAGADQQIAILAERAAPQAALDNAHEVAWLLEELRKAGADHQTTVLAERAATHARLDHPGALTRLLEELGKAGADQQIAALLARDPATHARLDHPAAVARLLEHLRVIGADRQAAILAERAATRVALTDPGAVARLLGGLRKAGADQQIATLLARDPATHAHLDDPDTLTWLSVRLREVGADQQVSTLDERLPAAGFFAQLTEISDHRKRFRFGREPDGSASPRWTWNDL</sequence>